<protein>
    <recommendedName>
        <fullName evidence="5">Tetratricopeptide repeat protein 8</fullName>
    </recommendedName>
</protein>
<dbReference type="SMART" id="SM00028">
    <property type="entry name" value="TPR"/>
    <property type="match status" value="7"/>
</dbReference>
<dbReference type="GO" id="GO:1905515">
    <property type="term" value="P:non-motile cilium assembly"/>
    <property type="evidence" value="ECO:0007669"/>
    <property type="project" value="InterPro"/>
</dbReference>
<proteinExistence type="predicted"/>
<organism evidence="3 4">
    <name type="scientific">Vespula pensylvanica</name>
    <name type="common">Western yellow jacket</name>
    <name type="synonym">Wasp</name>
    <dbReference type="NCBI Taxonomy" id="30213"/>
    <lineage>
        <taxon>Eukaryota</taxon>
        <taxon>Metazoa</taxon>
        <taxon>Ecdysozoa</taxon>
        <taxon>Arthropoda</taxon>
        <taxon>Hexapoda</taxon>
        <taxon>Insecta</taxon>
        <taxon>Pterygota</taxon>
        <taxon>Neoptera</taxon>
        <taxon>Endopterygota</taxon>
        <taxon>Hymenoptera</taxon>
        <taxon>Apocrita</taxon>
        <taxon>Aculeata</taxon>
        <taxon>Vespoidea</taxon>
        <taxon>Vespidae</taxon>
        <taxon>Vespinae</taxon>
        <taxon>Vespula</taxon>
    </lineage>
</organism>
<evidence type="ECO:0008006" key="5">
    <source>
        <dbReference type="Google" id="ProtNLM"/>
    </source>
</evidence>
<dbReference type="FunFam" id="1.25.40.10:FF:000300">
    <property type="entry name" value="Tetratricopeptide repeat domain 8"/>
    <property type="match status" value="1"/>
</dbReference>
<dbReference type="SUPFAM" id="SSF48452">
    <property type="entry name" value="TPR-like"/>
    <property type="match status" value="1"/>
</dbReference>
<dbReference type="GO" id="GO:0036064">
    <property type="term" value="C:ciliary basal body"/>
    <property type="evidence" value="ECO:0007669"/>
    <property type="project" value="TreeGrafter"/>
</dbReference>
<name>A0A834UCX1_VESPE</name>
<feature type="region of interest" description="Disordered" evidence="2">
    <location>
        <begin position="73"/>
        <end position="104"/>
    </location>
</feature>
<dbReference type="GO" id="GO:0097730">
    <property type="term" value="C:non-motile cilium"/>
    <property type="evidence" value="ECO:0007669"/>
    <property type="project" value="TreeGrafter"/>
</dbReference>
<dbReference type="PROSITE" id="PS50005">
    <property type="entry name" value="TPR"/>
    <property type="match status" value="2"/>
</dbReference>
<feature type="repeat" description="TPR" evidence="1">
    <location>
        <begin position="342"/>
        <end position="375"/>
    </location>
</feature>
<feature type="repeat" description="TPR" evidence="1">
    <location>
        <begin position="378"/>
        <end position="411"/>
    </location>
</feature>
<evidence type="ECO:0000256" key="1">
    <source>
        <dbReference type="PROSITE-ProRule" id="PRU00339"/>
    </source>
</evidence>
<evidence type="ECO:0000313" key="3">
    <source>
        <dbReference type="EMBL" id="KAF7431523.1"/>
    </source>
</evidence>
<dbReference type="Pfam" id="PF13181">
    <property type="entry name" value="TPR_8"/>
    <property type="match status" value="2"/>
</dbReference>
<dbReference type="PANTHER" id="PTHR44177:SF1">
    <property type="entry name" value="TETRATRICOPEPTIDE REPEAT PROTEIN 8"/>
    <property type="match status" value="1"/>
</dbReference>
<evidence type="ECO:0000256" key="2">
    <source>
        <dbReference type="SAM" id="MobiDB-lite"/>
    </source>
</evidence>
<dbReference type="Gene3D" id="1.25.40.10">
    <property type="entry name" value="Tetratricopeptide repeat domain"/>
    <property type="match status" value="1"/>
</dbReference>
<evidence type="ECO:0000313" key="4">
    <source>
        <dbReference type="Proteomes" id="UP000600918"/>
    </source>
</evidence>
<dbReference type="InterPro" id="IPR028796">
    <property type="entry name" value="BBS8"/>
</dbReference>
<dbReference type="GO" id="GO:0034464">
    <property type="term" value="C:BBSome"/>
    <property type="evidence" value="ECO:0007669"/>
    <property type="project" value="InterPro"/>
</dbReference>
<reference evidence="3" key="1">
    <citation type="journal article" date="2020" name="G3 (Bethesda)">
        <title>High-Quality Assemblies for Three Invasive Social Wasps from the &lt;i&gt;Vespula&lt;/i&gt; Genus.</title>
        <authorList>
            <person name="Harrop T.W.R."/>
            <person name="Guhlin J."/>
            <person name="McLaughlin G.M."/>
            <person name="Permina E."/>
            <person name="Stockwell P."/>
            <person name="Gilligan J."/>
            <person name="Le Lec M.F."/>
            <person name="Gruber M.A.M."/>
            <person name="Quinn O."/>
            <person name="Lovegrove M."/>
            <person name="Duncan E.J."/>
            <person name="Remnant E.J."/>
            <person name="Van Eeckhoven J."/>
            <person name="Graham B."/>
            <person name="Knapp R.A."/>
            <person name="Langford K.W."/>
            <person name="Kronenberg Z."/>
            <person name="Press M.O."/>
            <person name="Eacker S.M."/>
            <person name="Wilson-Rankin E.E."/>
            <person name="Purcell J."/>
            <person name="Lester P.J."/>
            <person name="Dearden P.K."/>
        </authorList>
    </citation>
    <scope>NUCLEOTIDE SEQUENCE</scope>
    <source>
        <strain evidence="3">Volc-1</strain>
    </source>
</reference>
<dbReference type="InterPro" id="IPR011990">
    <property type="entry name" value="TPR-like_helical_dom_sf"/>
</dbReference>
<dbReference type="Proteomes" id="UP000600918">
    <property type="component" value="Unassembled WGS sequence"/>
</dbReference>
<dbReference type="AlphaFoldDB" id="A0A834UCX1"/>
<keyword evidence="1" id="KW-0802">TPR repeat</keyword>
<sequence length="496" mass="56519">MDLFIALSLFNRQKYEACVTKCTELLKKNPLDQAIWVLKMRALTLQVYVDDIESEEEGIAEGLLDNYTMTTMPRPGTSLKNPGTARSEHGIRPKTQSGRPVTGVVRPATQSAISQTMEQALRMPRTAATARPITAISGRNVRLGTASMLTEPDGPFIQLSRLNIAKYANQPSIAKPLFEYIYYHEHDARYALDLAVQATQACQYKDWWWKVQLGKCYYTLGLVRDAEQQFRSALRDCKAIETIIRLIRVYIRLDQPLAALDTCKSGLEYFPNDVTILVEMGRIFEGLNNMSMSMKYYKLIAQEDASHTEAIASIGMHHFYNDQPELALRFYRRLLQMGVYNPELFNNLGLCCFYAQQYDHTISCFERALSLANDENKADIWYNISHIAISLGDLEMAEECLKLAITIDNRHALAYNNLGVIQMRNGNVTTARTYFHAAATIANYIHEPHFNSAYLAYKLGDFQTSYIAIQKSLNVYPGHCDSINLLKKLEQYFCYI</sequence>
<comment type="caution">
    <text evidence="3">The sequence shown here is derived from an EMBL/GenBank/DDBJ whole genome shotgun (WGS) entry which is preliminary data.</text>
</comment>
<dbReference type="OrthoDB" id="421121at2759"/>
<dbReference type="CDD" id="cd21341">
    <property type="entry name" value="TTC8_N"/>
    <property type="match status" value="1"/>
</dbReference>
<accession>A0A834UCX1</accession>
<dbReference type="EMBL" id="JACSDY010000003">
    <property type="protein sequence ID" value="KAF7431523.1"/>
    <property type="molecule type" value="Genomic_DNA"/>
</dbReference>
<dbReference type="PANTHER" id="PTHR44177">
    <property type="entry name" value="TETRATRICOPEPTIDE REPEAT PROTEIN 8"/>
    <property type="match status" value="1"/>
</dbReference>
<gene>
    <name evidence="3" type="ORF">H0235_004447</name>
</gene>
<dbReference type="InterPro" id="IPR019734">
    <property type="entry name" value="TPR_rpt"/>
</dbReference>
<keyword evidence="4" id="KW-1185">Reference proteome</keyword>